<feature type="region of interest" description="Disordered" evidence="1">
    <location>
        <begin position="254"/>
        <end position="276"/>
    </location>
</feature>
<keyword evidence="4" id="KW-1185">Reference proteome</keyword>
<reference evidence="3 4" key="1">
    <citation type="submission" date="2016-03" db="EMBL/GenBank/DDBJ databases">
        <authorList>
            <person name="Ploux O."/>
        </authorList>
    </citation>
    <scope>NUCLEOTIDE SEQUENCE [LARGE SCALE GENOMIC DNA]</scope>
    <source>
        <strain evidence="3 4">UAMH 11012</strain>
    </source>
</reference>
<dbReference type="AlphaFoldDB" id="A0A1L7XEW0"/>
<name>A0A1L7XEW0_9HELO</name>
<dbReference type="InterPro" id="IPR045518">
    <property type="entry name" value="2EXR"/>
</dbReference>
<dbReference type="OrthoDB" id="3540241at2759"/>
<evidence type="ECO:0000259" key="2">
    <source>
        <dbReference type="Pfam" id="PF20150"/>
    </source>
</evidence>
<dbReference type="EMBL" id="FJOG01000024">
    <property type="protein sequence ID" value="CZR63561.1"/>
    <property type="molecule type" value="Genomic_DNA"/>
</dbReference>
<sequence length="276" mass="31490">MTQALAVDIKAVPRRNKRPTFDEEKYCRYAKYFGEGKAGVRYIILVVGNDDDICEVTLISFEYGHTYSTRERGNAGGGESLSKACGPLRKPLQLFTGFPKLPTEVQDMIWNLAMNVPRVLKLLGAYDGRQHPLANRQPSLFSSGKRKTYYRNWIDTLQLEAIEFWGEQVLPKAVSSLGLPFSWIQAEDFNSRDVKYLQGNDEIVVLQGERVANCEMELVPHNIPCEPESDKLEGEKTQSYVNELLKEMEKKLKKLKTHEEKSKKQGKSSPDWTPLQ</sequence>
<protein>
    <recommendedName>
        <fullName evidence="2">2EXR domain-containing protein</fullName>
    </recommendedName>
</protein>
<feature type="domain" description="2EXR" evidence="2">
    <location>
        <begin position="95"/>
        <end position="126"/>
    </location>
</feature>
<feature type="compositionally biased region" description="Polar residues" evidence="1">
    <location>
        <begin position="267"/>
        <end position="276"/>
    </location>
</feature>
<proteinExistence type="predicted"/>
<dbReference type="Proteomes" id="UP000184330">
    <property type="component" value="Unassembled WGS sequence"/>
</dbReference>
<evidence type="ECO:0000256" key="1">
    <source>
        <dbReference type="SAM" id="MobiDB-lite"/>
    </source>
</evidence>
<dbReference type="Pfam" id="PF20150">
    <property type="entry name" value="2EXR"/>
    <property type="match status" value="1"/>
</dbReference>
<evidence type="ECO:0000313" key="3">
    <source>
        <dbReference type="EMBL" id="CZR63561.1"/>
    </source>
</evidence>
<accession>A0A1L7XEW0</accession>
<organism evidence="3 4">
    <name type="scientific">Phialocephala subalpina</name>
    <dbReference type="NCBI Taxonomy" id="576137"/>
    <lineage>
        <taxon>Eukaryota</taxon>
        <taxon>Fungi</taxon>
        <taxon>Dikarya</taxon>
        <taxon>Ascomycota</taxon>
        <taxon>Pezizomycotina</taxon>
        <taxon>Leotiomycetes</taxon>
        <taxon>Helotiales</taxon>
        <taxon>Mollisiaceae</taxon>
        <taxon>Phialocephala</taxon>
        <taxon>Phialocephala fortinii species complex</taxon>
    </lineage>
</organism>
<evidence type="ECO:0000313" key="4">
    <source>
        <dbReference type="Proteomes" id="UP000184330"/>
    </source>
</evidence>
<gene>
    <name evidence="3" type="ORF">PAC_13458</name>
</gene>